<gene>
    <name evidence="3" type="ORF">EIMP300_19790</name>
</gene>
<dbReference type="PRINTS" id="PR00922">
    <property type="entry name" value="DADACBPTASE3"/>
</dbReference>
<dbReference type="InterPro" id="IPR000667">
    <property type="entry name" value="Peptidase_S13"/>
</dbReference>
<dbReference type="FunFam" id="3.40.710.10:FF:000018">
    <property type="entry name" value="D-alanyl-D-alanine carboxypeptidase dacB"/>
    <property type="match status" value="1"/>
</dbReference>
<dbReference type="NCBIfam" id="NF008322">
    <property type="entry name" value="PRK11113.1"/>
    <property type="match status" value="1"/>
</dbReference>
<dbReference type="InterPro" id="IPR012338">
    <property type="entry name" value="Beta-lactam/transpept-like"/>
</dbReference>
<sequence length="292" mass="31928">MAFIRVASYYPVTMFSQVRTLPRGSAEAQYCELDVVPGDLNRFTLTGCLPQRSEPLPLAFAVQDGASYAGAILKDELKQAGIAWSGTLLRQTQVNEPGTVVASKQSAPLHDLLKIMLKKSDNMIADTVFRMIGHARFNVPGTWRAGSDAVRGQILRQQAGVDIGNTIIADGSGLSRHNLIAPATMMQVLQYIAQHDNELNFISMLPLAGYDGSLQYRAGLHQAGVDGKVSAKTGSLQGVYNLAGFITTASGQRMAFVQYLSGYAVEPADQRNRRIPLVRFESRLYKDIYQNN</sequence>
<dbReference type="AlphaFoldDB" id="A0A8S0FLB8"/>
<accession>A0A8S0FLB8</accession>
<dbReference type="EMBL" id="AP022360">
    <property type="protein sequence ID" value="BBU80579.1"/>
    <property type="molecule type" value="Genomic_DNA"/>
</dbReference>
<evidence type="ECO:0000256" key="1">
    <source>
        <dbReference type="ARBA" id="ARBA00006096"/>
    </source>
</evidence>
<dbReference type="PANTHER" id="PTHR30023:SF0">
    <property type="entry name" value="PENICILLIN-SENSITIVE CARBOXYPEPTIDASE A"/>
    <property type="match status" value="1"/>
</dbReference>
<dbReference type="NCBIfam" id="TIGR00666">
    <property type="entry name" value="PBP4"/>
    <property type="match status" value="1"/>
</dbReference>
<dbReference type="Gene3D" id="3.40.710.10">
    <property type="entry name" value="DD-peptidase/beta-lactamase superfamily"/>
    <property type="match status" value="1"/>
</dbReference>
<comment type="similarity">
    <text evidence="1">Belongs to the peptidase S13 family.</text>
</comment>
<dbReference type="Proteomes" id="UP000467488">
    <property type="component" value="Chromosome"/>
</dbReference>
<protein>
    <recommendedName>
        <fullName evidence="5">Serine-type D-Ala-D-Ala carboxypeptidase</fullName>
    </recommendedName>
</protein>
<evidence type="ECO:0008006" key="5">
    <source>
        <dbReference type="Google" id="ProtNLM"/>
    </source>
</evidence>
<dbReference type="GO" id="GO:0000270">
    <property type="term" value="P:peptidoglycan metabolic process"/>
    <property type="evidence" value="ECO:0007669"/>
    <property type="project" value="TreeGrafter"/>
</dbReference>
<dbReference type="GO" id="GO:0006508">
    <property type="term" value="P:proteolysis"/>
    <property type="evidence" value="ECO:0007669"/>
    <property type="project" value="InterPro"/>
</dbReference>
<dbReference type="SUPFAM" id="SSF56601">
    <property type="entry name" value="beta-lactamase/transpeptidase-like"/>
    <property type="match status" value="1"/>
</dbReference>
<organism evidence="3 4">
    <name type="scientific">Escherichia coli</name>
    <dbReference type="NCBI Taxonomy" id="562"/>
    <lineage>
        <taxon>Bacteria</taxon>
        <taxon>Pseudomonadati</taxon>
        <taxon>Pseudomonadota</taxon>
        <taxon>Gammaproteobacteria</taxon>
        <taxon>Enterobacterales</taxon>
        <taxon>Enterobacteriaceae</taxon>
        <taxon>Escherichia</taxon>
    </lineage>
</organism>
<dbReference type="GO" id="GO:0004185">
    <property type="term" value="F:serine-type carboxypeptidase activity"/>
    <property type="evidence" value="ECO:0007669"/>
    <property type="project" value="InterPro"/>
</dbReference>
<dbReference type="Pfam" id="PF02113">
    <property type="entry name" value="Peptidase_S13"/>
    <property type="match status" value="1"/>
</dbReference>
<proteinExistence type="inferred from homology"/>
<reference evidence="3 4" key="1">
    <citation type="submission" date="2020-01" db="EMBL/GenBank/DDBJ databases">
        <title>Dynamics of blaIMP-6 dissemination in carbapenem resistant Enterobacteriacea isolated from regional surveillance in Osaka, Japan.</title>
        <authorList>
            <person name="Abe R."/>
            <person name="Akeda Y."/>
            <person name="Sugawara Y."/>
            <person name="Yamamoto N."/>
            <person name="Tomono K."/>
            <person name="Takeuchi D."/>
            <person name="Kawahara R."/>
            <person name="Hamada S."/>
        </authorList>
    </citation>
    <scope>NUCLEOTIDE SEQUENCE [LARGE SCALE GENOMIC DNA]</scope>
    <source>
        <strain evidence="3 4">E300</strain>
    </source>
</reference>
<dbReference type="PANTHER" id="PTHR30023">
    <property type="entry name" value="D-ALANYL-D-ALANINE CARBOXYPEPTIDASE"/>
    <property type="match status" value="1"/>
</dbReference>
<name>A0A8S0FLB8_ECOLX</name>
<keyword evidence="2" id="KW-0378">Hydrolase</keyword>
<evidence type="ECO:0000313" key="4">
    <source>
        <dbReference type="Proteomes" id="UP000467488"/>
    </source>
</evidence>
<evidence type="ECO:0000313" key="3">
    <source>
        <dbReference type="EMBL" id="BBU80579.1"/>
    </source>
</evidence>
<evidence type="ECO:0000256" key="2">
    <source>
        <dbReference type="ARBA" id="ARBA00022801"/>
    </source>
</evidence>